<accession>A0A7Z7GDP3</accession>
<dbReference type="EMBL" id="FOQZ01000001">
    <property type="protein sequence ID" value="SFI31461.1"/>
    <property type="molecule type" value="Genomic_DNA"/>
</dbReference>
<comment type="caution">
    <text evidence="1">The sequence shown here is derived from an EMBL/GenBank/DDBJ whole genome shotgun (WGS) entry which is preliminary data.</text>
</comment>
<evidence type="ECO:0000313" key="1">
    <source>
        <dbReference type="EMBL" id="SFI31461.1"/>
    </source>
</evidence>
<evidence type="ECO:0000313" key="2">
    <source>
        <dbReference type="Proteomes" id="UP000198702"/>
    </source>
</evidence>
<protein>
    <submittedName>
        <fullName evidence="1">Uncharacterized protein</fullName>
    </submittedName>
</protein>
<dbReference type="Proteomes" id="UP000198702">
    <property type="component" value="Unassembled WGS sequence"/>
</dbReference>
<sequence>MREVGRRGVRGTLLVLTAFTALTATAGGVTLM</sequence>
<organism evidence="1 2">
    <name type="scientific">Microbacterium saccharophilum</name>
    <dbReference type="NCBI Taxonomy" id="1213358"/>
    <lineage>
        <taxon>Bacteria</taxon>
        <taxon>Bacillati</taxon>
        <taxon>Actinomycetota</taxon>
        <taxon>Actinomycetes</taxon>
        <taxon>Micrococcales</taxon>
        <taxon>Microbacteriaceae</taxon>
        <taxon>Microbacterium</taxon>
    </lineage>
</organism>
<proteinExistence type="predicted"/>
<name>A0A7Z7GDP3_9MICO</name>
<reference evidence="1 2" key="1">
    <citation type="submission" date="2016-10" db="EMBL/GenBank/DDBJ databases">
        <authorList>
            <person name="Varghese N."/>
            <person name="Submissions S."/>
        </authorList>
    </citation>
    <scope>NUCLEOTIDE SEQUENCE [LARGE SCALE GENOMIC DNA]</scope>
    <source>
        <strain evidence="1 2">UNC380MFSha3.1</strain>
    </source>
</reference>
<gene>
    <name evidence="1" type="ORF">SAMN04487751_1065</name>
</gene>
<dbReference type="AlphaFoldDB" id="A0A7Z7GDP3"/>